<accession>A0A328NA66</accession>
<evidence type="ECO:0000313" key="1">
    <source>
        <dbReference type="EMBL" id="RAO03077.1"/>
    </source>
</evidence>
<evidence type="ECO:0000313" key="2">
    <source>
        <dbReference type="Proteomes" id="UP000248966"/>
    </source>
</evidence>
<organism evidence="1 2">
    <name type="scientific">Micromonospora noduli</name>
    <dbReference type="NCBI Taxonomy" id="709876"/>
    <lineage>
        <taxon>Bacteria</taxon>
        <taxon>Bacillati</taxon>
        <taxon>Actinomycetota</taxon>
        <taxon>Actinomycetes</taxon>
        <taxon>Micromonosporales</taxon>
        <taxon>Micromonosporaceae</taxon>
        <taxon>Micromonospora</taxon>
    </lineage>
</organism>
<dbReference type="Proteomes" id="UP000248966">
    <property type="component" value="Unassembled WGS sequence"/>
</dbReference>
<name>A0A328NA66_9ACTN</name>
<gene>
    <name evidence="1" type="ORF">LAH08_02087</name>
</gene>
<sequence length="73" mass="7808">MGIWAGQGYSVKMADQDPDTATDTTAMLAAAGIVVTEEGRARARHRLDDARARWTPALEAEAREQLGLPARAA</sequence>
<comment type="caution">
    <text evidence="1">The sequence shown here is derived from an EMBL/GenBank/DDBJ whole genome shotgun (WGS) entry which is preliminary data.</text>
</comment>
<reference evidence="1 2" key="1">
    <citation type="submission" date="2018-03" db="EMBL/GenBank/DDBJ databases">
        <title>Defining the species Micromonospora saelicesensis and Micromonospora noduli under the framework of genomics.</title>
        <authorList>
            <person name="Riesco R."/>
            <person name="Trujillo M.E."/>
        </authorList>
    </citation>
    <scope>NUCLEOTIDE SEQUENCE [LARGE SCALE GENOMIC DNA]</scope>
    <source>
        <strain evidence="1 2">LAH08</strain>
    </source>
</reference>
<protein>
    <submittedName>
        <fullName evidence="1">Uncharacterized protein</fullName>
    </submittedName>
</protein>
<dbReference type="AlphaFoldDB" id="A0A328NA66"/>
<dbReference type="EMBL" id="PYAA01000011">
    <property type="protein sequence ID" value="RAO03077.1"/>
    <property type="molecule type" value="Genomic_DNA"/>
</dbReference>
<proteinExistence type="predicted"/>